<protein>
    <submittedName>
        <fullName evidence="1">DUF742 domain-containing protein</fullName>
    </submittedName>
</protein>
<keyword evidence="2" id="KW-1185">Reference proteome</keyword>
<reference evidence="1 2" key="1">
    <citation type="submission" date="2020-02" db="EMBL/GenBank/DDBJ databases">
        <title>Whole-genome analyses of novel actinobacteria.</title>
        <authorList>
            <person name="Sahin N."/>
        </authorList>
    </citation>
    <scope>NUCLEOTIDE SEQUENCE [LARGE SCALE GENOMIC DNA]</scope>
    <source>
        <strain evidence="1 2">A7024</strain>
    </source>
</reference>
<dbReference type="EMBL" id="JAAKZV010000255">
    <property type="protein sequence ID" value="NGN69064.1"/>
    <property type="molecule type" value="Genomic_DNA"/>
</dbReference>
<proteinExistence type="predicted"/>
<sequence>MTWDPQQDGSGRDASPVRPYVITGGRAAGAADAEPLPLEALVVATGLPLPPQTQPEYRRITDRCRGLLSVAEVSAHLELSPGVVQVLLSDLIAAGHIQARPPLTTSESTAAGDPYRDVLGKVLHGLENRL</sequence>
<accession>A0A6G4UA63</accession>
<dbReference type="RefSeq" id="WP_165243661.1">
    <property type="nucleotide sequence ID" value="NZ_JAAKZV010000255.1"/>
</dbReference>
<gene>
    <name evidence="1" type="ORF">G5C51_34895</name>
</gene>
<evidence type="ECO:0000313" key="2">
    <source>
        <dbReference type="Proteomes" id="UP000481583"/>
    </source>
</evidence>
<dbReference type="PANTHER" id="PTHR36221">
    <property type="entry name" value="DUF742 DOMAIN-CONTAINING PROTEIN"/>
    <property type="match status" value="1"/>
</dbReference>
<dbReference type="AlphaFoldDB" id="A0A6G4UA63"/>
<comment type="caution">
    <text evidence="1">The sequence shown here is derived from an EMBL/GenBank/DDBJ whole genome shotgun (WGS) entry which is preliminary data.</text>
</comment>
<evidence type="ECO:0000313" key="1">
    <source>
        <dbReference type="EMBL" id="NGN69064.1"/>
    </source>
</evidence>
<dbReference type="InterPro" id="IPR007995">
    <property type="entry name" value="DUF742"/>
</dbReference>
<organism evidence="1 2">
    <name type="scientific">Streptomyces coryli</name>
    <dbReference type="NCBI Taxonomy" id="1128680"/>
    <lineage>
        <taxon>Bacteria</taxon>
        <taxon>Bacillati</taxon>
        <taxon>Actinomycetota</taxon>
        <taxon>Actinomycetes</taxon>
        <taxon>Kitasatosporales</taxon>
        <taxon>Streptomycetaceae</taxon>
        <taxon>Streptomyces</taxon>
    </lineage>
</organism>
<dbReference type="PANTHER" id="PTHR36221:SF1">
    <property type="entry name" value="DUF742 DOMAIN-CONTAINING PROTEIN"/>
    <property type="match status" value="1"/>
</dbReference>
<name>A0A6G4UA63_9ACTN</name>
<dbReference type="Pfam" id="PF05331">
    <property type="entry name" value="DUF742"/>
    <property type="match status" value="1"/>
</dbReference>
<dbReference type="Proteomes" id="UP000481583">
    <property type="component" value="Unassembled WGS sequence"/>
</dbReference>